<dbReference type="GO" id="GO:0008757">
    <property type="term" value="F:S-adenosylmethionine-dependent methyltransferase activity"/>
    <property type="evidence" value="ECO:0007669"/>
    <property type="project" value="InterPro"/>
</dbReference>
<accession>A0A376B0W3</accession>
<dbReference type="Proteomes" id="UP000262825">
    <property type="component" value="Unassembled WGS sequence"/>
</dbReference>
<sequence length="423" mass="48848">MLRTYDPFKQWLLKKIERIIAKSGITGSSVVDTLYYNCQDTPLSHDLQLCNGKQNEYYATSASSASLANIYNGLCHLHDYKGNCLRNIDTVMLQRYAMLTKKNQRDLKKIGYLDNIDKVKNGVINVNCKTVEKISATILNSLDKTNDSTGILSDLKAVFEKKTYKTFESCPNYRITEALSHIIRDWHTSFDKEREPLLSYIEDQLKKIDTSNNKRTLIIMPGSGLGRIPYEISLKYSNIDIHSIEFSNLAYMCNEFIYLYEDKIQLSPYLTYFSNHVSLNDQLSTFDINLSGYVKPANLKIHLGDFNKFTIPNENAAQYDNIVVITVFFIDTASNIIDYIDTIESFKRNCLNKVHWINVGPLKYGTKPMVQLDSKSFDKLRKIRNWKDLDSQIDHTNVGYMTDEKSLYKGYYSLYKFHSSIQS</sequence>
<dbReference type="InterPro" id="IPR012901">
    <property type="entry name" value="CARME"/>
</dbReference>
<evidence type="ECO:0000313" key="1">
    <source>
        <dbReference type="EMBL" id="SSD58326.1"/>
    </source>
</evidence>
<evidence type="ECO:0000313" key="2">
    <source>
        <dbReference type="Proteomes" id="UP000262825"/>
    </source>
</evidence>
<reference evidence="2" key="1">
    <citation type="submission" date="2018-06" db="EMBL/GenBank/DDBJ databases">
        <authorList>
            <person name="Guldener U."/>
        </authorList>
    </citation>
    <scope>NUCLEOTIDE SEQUENCE [LARGE SCALE GENOMIC DNA]</scope>
    <source>
        <strain evidence="2">UTAD17</strain>
    </source>
</reference>
<dbReference type="VEuPathDB" id="FungiDB:SCODWIG_00087"/>
<keyword evidence="2" id="KW-1185">Reference proteome</keyword>
<dbReference type="EMBL" id="UFAJ01000005">
    <property type="protein sequence ID" value="SSD58326.1"/>
    <property type="molecule type" value="Genomic_DNA"/>
</dbReference>
<name>A0A376B0W3_9ASCO</name>
<dbReference type="SMART" id="SM01296">
    <property type="entry name" value="N2227"/>
    <property type="match status" value="1"/>
</dbReference>
<dbReference type="PANTHER" id="PTHR12303:SF11">
    <property type="entry name" value="AER338CP"/>
    <property type="match status" value="1"/>
</dbReference>
<dbReference type="AlphaFoldDB" id="A0A376B0W3"/>
<dbReference type="PANTHER" id="PTHR12303">
    <property type="entry name" value="CARNOSINE N-METHYLTRANSFERASE"/>
    <property type="match status" value="1"/>
</dbReference>
<dbReference type="Pfam" id="PF07942">
    <property type="entry name" value="CARME"/>
    <property type="match status" value="1"/>
</dbReference>
<organism evidence="1 2">
    <name type="scientific">Saccharomycodes ludwigii</name>
    <dbReference type="NCBI Taxonomy" id="36035"/>
    <lineage>
        <taxon>Eukaryota</taxon>
        <taxon>Fungi</taxon>
        <taxon>Dikarya</taxon>
        <taxon>Ascomycota</taxon>
        <taxon>Saccharomycotina</taxon>
        <taxon>Saccharomycetes</taxon>
        <taxon>Saccharomycodales</taxon>
        <taxon>Saccharomycodaceae</taxon>
        <taxon>Saccharomycodes</taxon>
    </lineage>
</organism>
<proteinExistence type="predicted"/>
<dbReference type="OrthoDB" id="978at2759"/>
<protein>
    <submittedName>
        <fullName evidence="1">Uncharacterized protein</fullName>
    </submittedName>
</protein>
<gene>
    <name evidence="1" type="ORF">SCODWIG_00087</name>
</gene>